<evidence type="ECO:0000313" key="2">
    <source>
        <dbReference type="Proteomes" id="UP001233172"/>
    </source>
</evidence>
<protein>
    <submittedName>
        <fullName evidence="1">Uncharacterized protein</fullName>
    </submittedName>
</protein>
<name>A0AAD8BXX1_BIOPF</name>
<keyword evidence="2" id="KW-1185">Reference proteome</keyword>
<reference evidence="1" key="2">
    <citation type="submission" date="2023-04" db="EMBL/GenBank/DDBJ databases">
        <authorList>
            <person name="Bu L."/>
            <person name="Lu L."/>
            <person name="Laidemitt M.R."/>
            <person name="Zhang S.M."/>
            <person name="Mutuku M."/>
            <person name="Mkoji G."/>
            <person name="Steinauer M."/>
            <person name="Loker E.S."/>
        </authorList>
    </citation>
    <scope>NUCLEOTIDE SEQUENCE</scope>
    <source>
        <strain evidence="1">KasaAsao</strain>
        <tissue evidence="1">Whole Snail</tissue>
    </source>
</reference>
<evidence type="ECO:0000313" key="1">
    <source>
        <dbReference type="EMBL" id="KAK0061854.1"/>
    </source>
</evidence>
<dbReference type="EMBL" id="JASAOG010000028">
    <property type="protein sequence ID" value="KAK0061854.1"/>
    <property type="molecule type" value="Genomic_DNA"/>
</dbReference>
<accession>A0AAD8BXX1</accession>
<comment type="caution">
    <text evidence="1">The sequence shown here is derived from an EMBL/GenBank/DDBJ whole genome shotgun (WGS) entry which is preliminary data.</text>
</comment>
<gene>
    <name evidence="1" type="ORF">Bpfe_008769</name>
</gene>
<dbReference type="Proteomes" id="UP001233172">
    <property type="component" value="Unassembled WGS sequence"/>
</dbReference>
<reference evidence="1" key="1">
    <citation type="journal article" date="2023" name="PLoS Negl. Trop. Dis.">
        <title>A genome sequence for Biomphalaria pfeifferi, the major vector snail for the human-infecting parasite Schistosoma mansoni.</title>
        <authorList>
            <person name="Bu L."/>
            <person name="Lu L."/>
            <person name="Laidemitt M.R."/>
            <person name="Zhang S.M."/>
            <person name="Mutuku M."/>
            <person name="Mkoji G."/>
            <person name="Steinauer M."/>
            <person name="Loker E.S."/>
        </authorList>
    </citation>
    <scope>NUCLEOTIDE SEQUENCE</scope>
    <source>
        <strain evidence="1">KasaAsao</strain>
    </source>
</reference>
<proteinExistence type="predicted"/>
<organism evidence="1 2">
    <name type="scientific">Biomphalaria pfeifferi</name>
    <name type="common">Bloodfluke planorb</name>
    <name type="synonym">Freshwater snail</name>
    <dbReference type="NCBI Taxonomy" id="112525"/>
    <lineage>
        <taxon>Eukaryota</taxon>
        <taxon>Metazoa</taxon>
        <taxon>Spiralia</taxon>
        <taxon>Lophotrochozoa</taxon>
        <taxon>Mollusca</taxon>
        <taxon>Gastropoda</taxon>
        <taxon>Heterobranchia</taxon>
        <taxon>Euthyneura</taxon>
        <taxon>Panpulmonata</taxon>
        <taxon>Hygrophila</taxon>
        <taxon>Lymnaeoidea</taxon>
        <taxon>Planorbidae</taxon>
        <taxon>Biomphalaria</taxon>
    </lineage>
</organism>
<sequence>MNALCGEAANKTKKVKAFGKTNHAKNETSRATHMQYLSANQGKRSICIGPELNFADGKMYELVKSVKSVSSLYLITGKNDRLDKVTTEKLILNSSSGEKVTVVLGTSKMWRVYGQGQFNFHVIDSRQMRLTSGFLDMTLTRQVTKWDVTYVLDLALDSKVRYGGLLGDAVWSNGDVNFLESEPLDNVSDQVCYSMSDDQKRVEKYVSSPQQFSPDLLELIDDIAENLPPEVFGNSKKP</sequence>
<dbReference type="AlphaFoldDB" id="A0AAD8BXX1"/>